<sequence length="142" mass="15899">MIINNQPCTTVDEQKDKDLLPTTQSLLLPKNLHLRNERRKLYDTAIRSRPGGAVYRRNAGTASAQDISTRHQHLLQSPTTLDKQAQLISIPTTSKKPTEATTSHAEQQSPHTTNDRCASTMSTELKTTASQKPSVRQRLIRD</sequence>
<feature type="compositionally biased region" description="Polar residues" evidence="1">
    <location>
        <begin position="78"/>
        <end position="134"/>
    </location>
</feature>
<name>A0A9W9ZEI9_9CNID</name>
<dbReference type="AlphaFoldDB" id="A0A9W9ZEI9"/>
<reference evidence="2" key="1">
    <citation type="submission" date="2023-01" db="EMBL/GenBank/DDBJ databases">
        <title>Genome assembly of the deep-sea coral Lophelia pertusa.</title>
        <authorList>
            <person name="Herrera S."/>
            <person name="Cordes E."/>
        </authorList>
    </citation>
    <scope>NUCLEOTIDE SEQUENCE</scope>
    <source>
        <strain evidence="2">USNM1676648</strain>
        <tissue evidence="2">Polyp</tissue>
    </source>
</reference>
<protein>
    <submittedName>
        <fullName evidence="2">Uncharacterized protein</fullName>
    </submittedName>
</protein>
<evidence type="ECO:0000256" key="1">
    <source>
        <dbReference type="SAM" id="MobiDB-lite"/>
    </source>
</evidence>
<proteinExistence type="predicted"/>
<feature type="region of interest" description="Disordered" evidence="1">
    <location>
        <begin position="78"/>
        <end position="142"/>
    </location>
</feature>
<keyword evidence="3" id="KW-1185">Reference proteome</keyword>
<evidence type="ECO:0000313" key="3">
    <source>
        <dbReference type="Proteomes" id="UP001163046"/>
    </source>
</evidence>
<dbReference type="Proteomes" id="UP001163046">
    <property type="component" value="Unassembled WGS sequence"/>
</dbReference>
<accession>A0A9W9ZEI9</accession>
<evidence type="ECO:0000313" key="2">
    <source>
        <dbReference type="EMBL" id="KAJ7379840.1"/>
    </source>
</evidence>
<comment type="caution">
    <text evidence="2">The sequence shown here is derived from an EMBL/GenBank/DDBJ whole genome shotgun (WGS) entry which is preliminary data.</text>
</comment>
<organism evidence="2 3">
    <name type="scientific">Desmophyllum pertusum</name>
    <dbReference type="NCBI Taxonomy" id="174260"/>
    <lineage>
        <taxon>Eukaryota</taxon>
        <taxon>Metazoa</taxon>
        <taxon>Cnidaria</taxon>
        <taxon>Anthozoa</taxon>
        <taxon>Hexacorallia</taxon>
        <taxon>Scleractinia</taxon>
        <taxon>Caryophylliina</taxon>
        <taxon>Caryophylliidae</taxon>
        <taxon>Desmophyllum</taxon>
    </lineage>
</organism>
<dbReference type="EMBL" id="MU826355">
    <property type="protein sequence ID" value="KAJ7379840.1"/>
    <property type="molecule type" value="Genomic_DNA"/>
</dbReference>
<gene>
    <name evidence="2" type="ORF">OS493_012589</name>
</gene>